<dbReference type="InterPro" id="IPR041685">
    <property type="entry name" value="AAA_GajA/Old/RecF-like"/>
</dbReference>
<dbReference type="Gene3D" id="3.40.50.300">
    <property type="entry name" value="P-loop containing nucleotide triphosphate hydrolases"/>
    <property type="match status" value="1"/>
</dbReference>
<dbReference type="AlphaFoldDB" id="A0A564JCR9"/>
<evidence type="ECO:0000313" key="2">
    <source>
        <dbReference type="EMBL" id="VUS54759.1"/>
    </source>
</evidence>
<protein>
    <recommendedName>
        <fullName evidence="1">Endonuclease GajA/Old nuclease/RecF-like AAA domain-containing protein</fullName>
    </recommendedName>
</protein>
<dbReference type="PANTHER" id="PTHR43581">
    <property type="entry name" value="ATP/GTP PHOSPHATASE"/>
    <property type="match status" value="1"/>
</dbReference>
<reference evidence="2 3" key="1">
    <citation type="submission" date="2019-07" db="EMBL/GenBank/DDBJ databases">
        <authorList>
            <person name="Brisse S."/>
            <person name="Rodrigues C."/>
            <person name="Thorpe H."/>
        </authorList>
    </citation>
    <scope>NUCLEOTIDE SEQUENCE [LARGE SCALE GENOMIC DNA]</scope>
    <source>
        <strain evidence="2">SB6422</strain>
    </source>
</reference>
<dbReference type="Proteomes" id="UP000317374">
    <property type="component" value="Unassembled WGS sequence"/>
</dbReference>
<gene>
    <name evidence="2" type="ORF">SB6422_05424</name>
</gene>
<feature type="domain" description="Endonuclease GajA/Old nuclease/RecF-like AAA" evidence="1">
    <location>
        <begin position="73"/>
        <end position="322"/>
    </location>
</feature>
<dbReference type="Pfam" id="PF13175">
    <property type="entry name" value="AAA_15"/>
    <property type="match status" value="1"/>
</dbReference>
<evidence type="ECO:0000313" key="3">
    <source>
        <dbReference type="Proteomes" id="UP000317374"/>
    </source>
</evidence>
<sequence length="421" mass="48215">MVHDINDFDNVFTVITGRNSSGKSRLLSKAINASIFKEENLHVKFSGWYSDRPEKAIAISTGKFDRFPTITRADKNNNFIGNYSYHGVKNSGNPFNEIIKSFLLTILDKNNEETNRVKSLDYLLKYLGFGSDIKVSLSLNINTGLMKEHRYEEFVKDMLKRTLRKNVAVSEKYQTLFHKNMWVSFAHEVRGKLNEIDLGHDAKKITIQLNYNELKFENFSKLDSIHFLLDWDLLQVSDISFNGLTEKKRLGLSTFSSGQQCMLLIILGVLSSIENNSLICIDEPEISLHPEWQLEFIKLLQDVFSSFSGCHFLIATHSPQIVSGLRDKNGYILSLEDKNLVQHDSFMKSADFQLAEVFQSPGFKNEYLIRTLLVIISKVSKDDVLNSSDLKNLRLANRLKEHLDERDPVMYLIKQANALVG</sequence>
<dbReference type="SUPFAM" id="SSF52540">
    <property type="entry name" value="P-loop containing nucleoside triphosphate hydrolases"/>
    <property type="match status" value="1"/>
</dbReference>
<dbReference type="InterPro" id="IPR027417">
    <property type="entry name" value="P-loop_NTPase"/>
</dbReference>
<dbReference type="InterPro" id="IPR051396">
    <property type="entry name" value="Bact_Antivir_Def_Nuclease"/>
</dbReference>
<accession>A0A564JCR9</accession>
<organism evidence="2 3">
    <name type="scientific">Klebsiella huaxiensis</name>
    <dbReference type="NCBI Taxonomy" id="2153354"/>
    <lineage>
        <taxon>Bacteria</taxon>
        <taxon>Pseudomonadati</taxon>
        <taxon>Pseudomonadota</taxon>
        <taxon>Gammaproteobacteria</taxon>
        <taxon>Enterobacterales</taxon>
        <taxon>Enterobacteriaceae</taxon>
        <taxon>Klebsiella/Raoultella group</taxon>
        <taxon>Klebsiella</taxon>
    </lineage>
</organism>
<dbReference type="RefSeq" id="WP_072042139.1">
    <property type="nucleotide sequence ID" value="NZ_CABGGW010000014.1"/>
</dbReference>
<dbReference type="PANTHER" id="PTHR43581:SF2">
    <property type="entry name" value="EXCINUCLEASE ATPASE SUBUNIT"/>
    <property type="match status" value="1"/>
</dbReference>
<dbReference type="OrthoDB" id="7024727at2"/>
<dbReference type="EMBL" id="CABGGW010000014">
    <property type="protein sequence ID" value="VUS54759.1"/>
    <property type="molecule type" value="Genomic_DNA"/>
</dbReference>
<evidence type="ECO:0000259" key="1">
    <source>
        <dbReference type="Pfam" id="PF13175"/>
    </source>
</evidence>
<dbReference type="GO" id="GO:0005524">
    <property type="term" value="F:ATP binding"/>
    <property type="evidence" value="ECO:0007669"/>
    <property type="project" value="InterPro"/>
</dbReference>
<proteinExistence type="predicted"/>
<dbReference type="GO" id="GO:0016887">
    <property type="term" value="F:ATP hydrolysis activity"/>
    <property type="evidence" value="ECO:0007669"/>
    <property type="project" value="InterPro"/>
</dbReference>
<name>A0A564JCR9_9ENTR</name>